<accession>A0A3R7Q1X8</accession>
<comment type="caution">
    <text evidence="2">The sequence shown here is derived from an EMBL/GenBank/DDBJ whole genome shotgun (WGS) entry which is preliminary data.</text>
</comment>
<feature type="region of interest" description="Disordered" evidence="1">
    <location>
        <begin position="1"/>
        <end position="70"/>
    </location>
</feature>
<proteinExistence type="predicted"/>
<feature type="region of interest" description="Disordered" evidence="1">
    <location>
        <begin position="457"/>
        <end position="478"/>
    </location>
</feature>
<feature type="compositionally biased region" description="Basic and acidic residues" evidence="1">
    <location>
        <begin position="261"/>
        <end position="277"/>
    </location>
</feature>
<name>A0A3R7Q1X8_PENVA</name>
<evidence type="ECO:0000313" key="3">
    <source>
        <dbReference type="Proteomes" id="UP000283509"/>
    </source>
</evidence>
<dbReference type="AlphaFoldDB" id="A0A3R7Q1X8"/>
<organism evidence="2 3">
    <name type="scientific">Penaeus vannamei</name>
    <name type="common">Whiteleg shrimp</name>
    <name type="synonym">Litopenaeus vannamei</name>
    <dbReference type="NCBI Taxonomy" id="6689"/>
    <lineage>
        <taxon>Eukaryota</taxon>
        <taxon>Metazoa</taxon>
        <taxon>Ecdysozoa</taxon>
        <taxon>Arthropoda</taxon>
        <taxon>Crustacea</taxon>
        <taxon>Multicrustacea</taxon>
        <taxon>Malacostraca</taxon>
        <taxon>Eumalacostraca</taxon>
        <taxon>Eucarida</taxon>
        <taxon>Decapoda</taxon>
        <taxon>Dendrobranchiata</taxon>
        <taxon>Penaeoidea</taxon>
        <taxon>Penaeidae</taxon>
        <taxon>Penaeus</taxon>
    </lineage>
</organism>
<sequence length="511" mass="55022">MHECPSVPSGERAPQPRATPSKAKSRFSFRKGPAGGGNENAAPVSGGAAPPWLPSAETPPKRREHFGSGVSRKSLRLVALSFRHASAQRAKGGPSPPSDSPSVFERECLNNLSPNDPEFVRRTSLRWRRKTGVAAPPQGALLRVPPAHGCLLEVPLVSSHCARFEWPTHPSQQPAFHKRVSVPQRPHDVPVALVPPSLPPHHHPFGALAAHHRDLLMRSQRRHSTEVGQRPQESSPKSCGRDPAARLQKRSLQPSRGRPSCAEDGKGAPTSRRDARRISLRGVDDTVTEGLLKFLRGEVRHRKTHRESKKSESLKQEKSLEDNHFLTPPTPLRRLSHRLRKSLGNLKRDCDVGSQSDLSSASDLSSTSLKSCHSTLSATLSSSSSCRSDLSFRSDLSSSSFSSSPSSVFSSSSSCHSDMSLLSLSSSSSRLGFHEIFVAEPEAIMFPVGAAAGVAQAPPAGAPQGGGPEDLQEAGTPRYSHPRELKIPAQANIRVLAVVSRLLGRVAPSVS</sequence>
<feature type="compositionally biased region" description="Basic and acidic residues" evidence="1">
    <location>
        <begin position="309"/>
        <end position="324"/>
    </location>
</feature>
<reference evidence="2 3" key="1">
    <citation type="submission" date="2018-04" db="EMBL/GenBank/DDBJ databases">
        <authorList>
            <person name="Zhang X."/>
            <person name="Yuan J."/>
            <person name="Li F."/>
            <person name="Xiang J."/>
        </authorList>
    </citation>
    <scope>NUCLEOTIDE SEQUENCE [LARGE SCALE GENOMIC DNA]</scope>
    <source>
        <tissue evidence="2">Muscle</tissue>
    </source>
</reference>
<gene>
    <name evidence="2" type="ORF">C7M84_015625</name>
</gene>
<dbReference type="EMBL" id="QCYY01002950">
    <property type="protein sequence ID" value="ROT66358.1"/>
    <property type="molecule type" value="Genomic_DNA"/>
</dbReference>
<feature type="region of interest" description="Disordered" evidence="1">
    <location>
        <begin position="85"/>
        <end position="111"/>
    </location>
</feature>
<feature type="region of interest" description="Disordered" evidence="1">
    <location>
        <begin position="221"/>
        <end position="281"/>
    </location>
</feature>
<feature type="region of interest" description="Disordered" evidence="1">
    <location>
        <begin position="300"/>
        <end position="334"/>
    </location>
</feature>
<dbReference type="OrthoDB" id="6366286at2759"/>
<evidence type="ECO:0000313" key="2">
    <source>
        <dbReference type="EMBL" id="ROT66358.1"/>
    </source>
</evidence>
<protein>
    <submittedName>
        <fullName evidence="2">Uncharacterized protein</fullName>
    </submittedName>
</protein>
<dbReference type="Proteomes" id="UP000283509">
    <property type="component" value="Unassembled WGS sequence"/>
</dbReference>
<reference evidence="2 3" key="2">
    <citation type="submission" date="2019-01" db="EMBL/GenBank/DDBJ databases">
        <title>The decoding of complex shrimp genome reveals the adaptation for benthos swimmer, frequently molting mechanism and breeding impact on genome.</title>
        <authorList>
            <person name="Sun Y."/>
            <person name="Gao Y."/>
            <person name="Yu Y."/>
        </authorList>
    </citation>
    <scope>NUCLEOTIDE SEQUENCE [LARGE SCALE GENOMIC DNA]</scope>
    <source>
        <tissue evidence="2">Muscle</tissue>
    </source>
</reference>
<evidence type="ECO:0000256" key="1">
    <source>
        <dbReference type="SAM" id="MobiDB-lite"/>
    </source>
</evidence>
<keyword evidence="3" id="KW-1185">Reference proteome</keyword>